<organism evidence="2">
    <name type="scientific">Streptomyces sp. NBC_00003</name>
    <dbReference type="NCBI Taxonomy" id="2903608"/>
    <lineage>
        <taxon>Bacteria</taxon>
        <taxon>Bacillati</taxon>
        <taxon>Actinomycetota</taxon>
        <taxon>Actinomycetes</taxon>
        <taxon>Kitasatosporales</taxon>
        <taxon>Streptomycetaceae</taxon>
        <taxon>Streptomyces</taxon>
    </lineage>
</organism>
<evidence type="ECO:0000313" key="2">
    <source>
        <dbReference type="EMBL" id="WTW66181.1"/>
    </source>
</evidence>
<keyword evidence="1" id="KW-0472">Membrane</keyword>
<proteinExistence type="predicted"/>
<gene>
    <name evidence="2" type="ORF">OG549_39265</name>
</gene>
<evidence type="ECO:0000256" key="1">
    <source>
        <dbReference type="SAM" id="Phobius"/>
    </source>
</evidence>
<sequence length="68" mass="7305">MFFAAIGAVFLIAGLLFVTNIAHAAERAFHLHAQLTPRIGTATPKTLRIVGAFWVPLGAFFLAVGILR</sequence>
<dbReference type="AlphaFoldDB" id="A0AAU2VGV8"/>
<dbReference type="EMBL" id="CP108318">
    <property type="protein sequence ID" value="WTW66181.1"/>
    <property type="molecule type" value="Genomic_DNA"/>
</dbReference>
<keyword evidence="1" id="KW-0812">Transmembrane</keyword>
<name>A0AAU2VGV8_9ACTN</name>
<reference evidence="2" key="1">
    <citation type="submission" date="2022-10" db="EMBL/GenBank/DDBJ databases">
        <title>The complete genomes of actinobacterial strains from the NBC collection.</title>
        <authorList>
            <person name="Joergensen T.S."/>
            <person name="Alvarez Arevalo M."/>
            <person name="Sterndorff E.B."/>
            <person name="Faurdal D."/>
            <person name="Vuksanovic O."/>
            <person name="Mourched A.-S."/>
            <person name="Charusanti P."/>
            <person name="Shaw S."/>
            <person name="Blin K."/>
            <person name="Weber T."/>
        </authorList>
    </citation>
    <scope>NUCLEOTIDE SEQUENCE</scope>
    <source>
        <strain evidence="2">NBC_00003</strain>
    </source>
</reference>
<protein>
    <submittedName>
        <fullName evidence="2">Uncharacterized protein</fullName>
    </submittedName>
</protein>
<accession>A0AAU2VGV8</accession>
<feature type="transmembrane region" description="Helical" evidence="1">
    <location>
        <begin position="48"/>
        <end position="67"/>
    </location>
</feature>
<keyword evidence="1" id="KW-1133">Transmembrane helix</keyword>